<organism evidence="3 4">
    <name type="scientific">Drosophila albomicans</name>
    <name type="common">Fruit fly</name>
    <dbReference type="NCBI Taxonomy" id="7291"/>
    <lineage>
        <taxon>Eukaryota</taxon>
        <taxon>Metazoa</taxon>
        <taxon>Ecdysozoa</taxon>
        <taxon>Arthropoda</taxon>
        <taxon>Hexapoda</taxon>
        <taxon>Insecta</taxon>
        <taxon>Pterygota</taxon>
        <taxon>Neoptera</taxon>
        <taxon>Endopterygota</taxon>
        <taxon>Diptera</taxon>
        <taxon>Brachycera</taxon>
        <taxon>Muscomorpha</taxon>
        <taxon>Ephydroidea</taxon>
        <taxon>Drosophilidae</taxon>
        <taxon>Drosophila</taxon>
    </lineage>
</organism>
<reference evidence="4" key="1">
    <citation type="submission" date="2025-08" db="UniProtKB">
        <authorList>
            <consortium name="RefSeq"/>
        </authorList>
    </citation>
    <scope>IDENTIFICATION</scope>
    <source>
        <strain evidence="4">15112-1751.03</strain>
        <tissue evidence="4">Whole Adult</tissue>
    </source>
</reference>
<name>A0A6P8WMU8_DROAB</name>
<evidence type="ECO:0000313" key="4">
    <source>
        <dbReference type="RefSeq" id="XP_034103974.1"/>
    </source>
</evidence>
<feature type="signal peptide" evidence="2">
    <location>
        <begin position="1"/>
        <end position="31"/>
    </location>
</feature>
<feature type="region of interest" description="Disordered" evidence="1">
    <location>
        <begin position="66"/>
        <end position="96"/>
    </location>
</feature>
<gene>
    <name evidence="4" type="primary">LOC117567835</name>
</gene>
<keyword evidence="2" id="KW-0732">Signal</keyword>
<feature type="chain" id="PRO_5028311790" evidence="2">
    <location>
        <begin position="32"/>
        <end position="122"/>
    </location>
</feature>
<dbReference type="AlphaFoldDB" id="A0A6P8WMU8"/>
<dbReference type="GeneID" id="117567835"/>
<evidence type="ECO:0000256" key="2">
    <source>
        <dbReference type="SAM" id="SignalP"/>
    </source>
</evidence>
<dbReference type="Proteomes" id="UP000515160">
    <property type="component" value="Chromosome 3"/>
</dbReference>
<dbReference type="OrthoDB" id="7883053at2759"/>
<accession>A0A6P8WMU8</accession>
<protein>
    <submittedName>
        <fullName evidence="4">Uncharacterized protein LOC117567835</fullName>
    </submittedName>
</protein>
<evidence type="ECO:0000256" key="1">
    <source>
        <dbReference type="SAM" id="MobiDB-lite"/>
    </source>
</evidence>
<keyword evidence="3" id="KW-1185">Reference proteome</keyword>
<sequence length="122" mass="13692">MHSVYFTLQVLTMFLAKFLSVLLIACALAQALPLDDFSSEDDRINEISAELGRKLILPNVDRLFSSAEDRESTKQRESPSNNINRKLTETTKSSKHAHGMITSMLSFVSSVLNFGKTIIRNE</sequence>
<feature type="compositionally biased region" description="Basic and acidic residues" evidence="1">
    <location>
        <begin position="67"/>
        <end position="77"/>
    </location>
</feature>
<evidence type="ECO:0000313" key="3">
    <source>
        <dbReference type="Proteomes" id="UP000515160"/>
    </source>
</evidence>
<dbReference type="RefSeq" id="XP_034103974.1">
    <property type="nucleotide sequence ID" value="XM_034248083.2"/>
</dbReference>
<proteinExistence type="predicted"/>